<keyword evidence="4" id="KW-0645">Protease</keyword>
<gene>
    <name evidence="4" type="ORF">PQ472_08385</name>
</gene>
<dbReference type="Pfam" id="PF02517">
    <property type="entry name" value="Rce1-like"/>
    <property type="match status" value="1"/>
</dbReference>
<evidence type="ECO:0000313" key="4">
    <source>
        <dbReference type="EMBL" id="WDF81940.1"/>
    </source>
</evidence>
<dbReference type="PANTHER" id="PTHR36435">
    <property type="entry name" value="SLR1288 PROTEIN"/>
    <property type="match status" value="1"/>
</dbReference>
<keyword evidence="2" id="KW-0472">Membrane</keyword>
<feature type="domain" description="CAAX prenyl protease 2/Lysostaphin resistance protein A-like" evidence="3">
    <location>
        <begin position="101"/>
        <end position="198"/>
    </location>
</feature>
<organism evidence="4 5">
    <name type="scientific">Lacticaseibacillus pabuli</name>
    <dbReference type="NCBI Taxonomy" id="3025672"/>
    <lineage>
        <taxon>Bacteria</taxon>
        <taxon>Bacillati</taxon>
        <taxon>Bacillota</taxon>
        <taxon>Bacilli</taxon>
        <taxon>Lactobacillales</taxon>
        <taxon>Lactobacillaceae</taxon>
        <taxon>Lacticaseibacillus</taxon>
    </lineage>
</organism>
<feature type="transmembrane region" description="Helical" evidence="2">
    <location>
        <begin position="43"/>
        <end position="61"/>
    </location>
</feature>
<dbReference type="GO" id="GO:0008237">
    <property type="term" value="F:metallopeptidase activity"/>
    <property type="evidence" value="ECO:0007669"/>
    <property type="project" value="UniProtKB-KW"/>
</dbReference>
<keyword evidence="4" id="KW-0482">Metalloprotease</keyword>
<evidence type="ECO:0000313" key="5">
    <source>
        <dbReference type="Proteomes" id="UP001220377"/>
    </source>
</evidence>
<keyword evidence="2" id="KW-0812">Transmembrane</keyword>
<feature type="transmembrane region" description="Helical" evidence="2">
    <location>
        <begin position="12"/>
        <end position="37"/>
    </location>
</feature>
<evidence type="ECO:0000256" key="2">
    <source>
        <dbReference type="SAM" id="Phobius"/>
    </source>
</evidence>
<evidence type="ECO:0000256" key="1">
    <source>
        <dbReference type="ARBA" id="ARBA00009067"/>
    </source>
</evidence>
<keyword evidence="2" id="KW-1133">Transmembrane helix</keyword>
<dbReference type="InterPro" id="IPR052710">
    <property type="entry name" value="CAAX_protease"/>
</dbReference>
<accession>A0ABY7WVJ9</accession>
<sequence>MFAKFRQLPVLVQVIIILLIDALVGEIAISHIAAHFLSGTLGITVYKLLVLALILALNAFLLHQHIALGRLQWLTAIILLVILLAETGLAVHHITLRHYGYAVLIGVLAAITEEPLFRGMAFGALLQHWQGKHRVRNAVLVSSLFFSLFHLVNLANQNLAGTVNQMIQVFGMGILLAALYLRSGTLLAPMALHFFVDFSGVLLHHGGVLHNARFSVTTMSVAIIFYLIYAGIGLWVIKAQPAAHRNQLLAKLQQSGIPEDAHDSQN</sequence>
<keyword evidence="5" id="KW-1185">Reference proteome</keyword>
<reference evidence="4 5" key="1">
    <citation type="submission" date="2023-02" db="EMBL/GenBank/DDBJ databases">
        <title>Genome sequence of Lacticaseibacillus sp. KACC 23028.</title>
        <authorList>
            <person name="Kim S."/>
            <person name="Heo J."/>
            <person name="Kwon S.-W."/>
        </authorList>
    </citation>
    <scope>NUCLEOTIDE SEQUENCE [LARGE SCALE GENOMIC DNA]</scope>
    <source>
        <strain evidence="4 5">KACC 23028</strain>
    </source>
</reference>
<feature type="transmembrane region" description="Helical" evidence="2">
    <location>
        <begin position="216"/>
        <end position="237"/>
    </location>
</feature>
<keyword evidence="4" id="KW-0378">Hydrolase</keyword>
<dbReference type="EMBL" id="CP117884">
    <property type="protein sequence ID" value="WDF81940.1"/>
    <property type="molecule type" value="Genomic_DNA"/>
</dbReference>
<feature type="transmembrane region" description="Helical" evidence="2">
    <location>
        <begin position="98"/>
        <end position="117"/>
    </location>
</feature>
<dbReference type="PANTHER" id="PTHR36435:SF1">
    <property type="entry name" value="CAAX AMINO TERMINAL PROTEASE FAMILY PROTEIN"/>
    <property type="match status" value="1"/>
</dbReference>
<dbReference type="Proteomes" id="UP001220377">
    <property type="component" value="Chromosome"/>
</dbReference>
<feature type="transmembrane region" description="Helical" evidence="2">
    <location>
        <begin position="138"/>
        <end position="156"/>
    </location>
</feature>
<protein>
    <submittedName>
        <fullName evidence="4">CPBP family intramembrane metalloprotease</fullName>
    </submittedName>
</protein>
<comment type="similarity">
    <text evidence="1">Belongs to the UPF0177 family.</text>
</comment>
<feature type="transmembrane region" description="Helical" evidence="2">
    <location>
        <begin position="73"/>
        <end position="92"/>
    </location>
</feature>
<name>A0ABY7WVJ9_9LACO</name>
<feature type="transmembrane region" description="Helical" evidence="2">
    <location>
        <begin position="162"/>
        <end position="181"/>
    </location>
</feature>
<dbReference type="RefSeq" id="WP_274259050.1">
    <property type="nucleotide sequence ID" value="NZ_CP117884.1"/>
</dbReference>
<dbReference type="InterPro" id="IPR003675">
    <property type="entry name" value="Rce1/LyrA-like_dom"/>
</dbReference>
<evidence type="ECO:0000259" key="3">
    <source>
        <dbReference type="Pfam" id="PF02517"/>
    </source>
</evidence>
<proteinExistence type="inferred from homology"/>